<evidence type="ECO:0000256" key="9">
    <source>
        <dbReference type="HAMAP-Rule" id="MF_01014"/>
    </source>
</evidence>
<dbReference type="CDD" id="cd04732">
    <property type="entry name" value="HisA"/>
    <property type="match status" value="1"/>
</dbReference>
<evidence type="ECO:0000256" key="8">
    <source>
        <dbReference type="ARBA" id="ARBA00023235"/>
    </source>
</evidence>
<dbReference type="HAMAP" id="MF_01014">
    <property type="entry name" value="HisA"/>
    <property type="match status" value="1"/>
</dbReference>
<dbReference type="EMBL" id="CP071795">
    <property type="protein sequence ID" value="QTD37979.1"/>
    <property type="molecule type" value="Genomic_DNA"/>
</dbReference>
<evidence type="ECO:0000256" key="1">
    <source>
        <dbReference type="ARBA" id="ARBA00000901"/>
    </source>
</evidence>
<dbReference type="Proteomes" id="UP000663935">
    <property type="component" value="Chromosome"/>
</dbReference>
<dbReference type="InterPro" id="IPR006062">
    <property type="entry name" value="His_biosynth"/>
</dbReference>
<evidence type="ECO:0000256" key="6">
    <source>
        <dbReference type="ARBA" id="ARBA00022605"/>
    </source>
</evidence>
<comment type="similarity">
    <text evidence="4 9 10">Belongs to the HisA/HisF family.</text>
</comment>
<comment type="subcellular location">
    <subcellularLocation>
        <location evidence="2 9">Cytoplasm</location>
    </subcellularLocation>
</comment>
<evidence type="ECO:0000256" key="10">
    <source>
        <dbReference type="RuleBase" id="RU003657"/>
    </source>
</evidence>
<protein>
    <recommendedName>
        <fullName evidence="9">1-(5-phosphoribosyl)-5-[(5-phosphoribosylamino)methylideneamino] imidazole-4-carboxamide isomerase</fullName>
        <ecNumber evidence="9">5.3.1.16</ecNumber>
    </recommendedName>
    <alternativeName>
        <fullName evidence="9">Phosphoribosylformimino-5-aminoimidazole carboxamide ribotide isomerase</fullName>
    </alternativeName>
</protein>
<dbReference type="RefSeq" id="WP_207972125.1">
    <property type="nucleotide sequence ID" value="NZ_CP071795.1"/>
</dbReference>
<comment type="catalytic activity">
    <reaction evidence="1 9">
        <text>1-(5-phospho-beta-D-ribosyl)-5-[(5-phospho-beta-D-ribosylamino)methylideneamino]imidazole-4-carboxamide = 5-[(5-phospho-1-deoxy-D-ribulos-1-ylimino)methylamino]-1-(5-phospho-beta-D-ribosyl)imidazole-4-carboxamide</text>
        <dbReference type="Rhea" id="RHEA:15469"/>
        <dbReference type="ChEBI" id="CHEBI:58435"/>
        <dbReference type="ChEBI" id="CHEBI:58525"/>
        <dbReference type="EC" id="5.3.1.16"/>
    </reaction>
</comment>
<reference evidence="11 12" key="1">
    <citation type="submission" date="2021-03" db="EMBL/GenBank/DDBJ databases">
        <title>Complete genome of Polaribacter_sp.G4M1.</title>
        <authorList>
            <person name="Jeong S.W."/>
            <person name="Bae J.W."/>
        </authorList>
    </citation>
    <scope>NUCLEOTIDE SEQUENCE [LARGE SCALE GENOMIC DNA]</scope>
    <source>
        <strain evidence="11 12">G4M1</strain>
    </source>
</reference>
<proteinExistence type="inferred from homology"/>
<evidence type="ECO:0000256" key="5">
    <source>
        <dbReference type="ARBA" id="ARBA00022490"/>
    </source>
</evidence>
<evidence type="ECO:0000313" key="12">
    <source>
        <dbReference type="Proteomes" id="UP000663935"/>
    </source>
</evidence>
<evidence type="ECO:0000256" key="4">
    <source>
        <dbReference type="ARBA" id="ARBA00009667"/>
    </source>
</evidence>
<gene>
    <name evidence="9" type="primary">hisA</name>
    <name evidence="11" type="ORF">JL193_01345</name>
</gene>
<keyword evidence="5 9" id="KW-0963">Cytoplasm</keyword>
<dbReference type="EC" id="5.3.1.16" evidence="9"/>
<accession>A0ABX7SYV1</accession>
<dbReference type="GO" id="GO:0016853">
    <property type="term" value="F:isomerase activity"/>
    <property type="evidence" value="ECO:0007669"/>
    <property type="project" value="UniProtKB-KW"/>
</dbReference>
<evidence type="ECO:0000313" key="11">
    <source>
        <dbReference type="EMBL" id="QTD37979.1"/>
    </source>
</evidence>
<dbReference type="InterPro" id="IPR044524">
    <property type="entry name" value="Isoase_HisA-like"/>
</dbReference>
<dbReference type="PANTHER" id="PTHR43090:SF2">
    <property type="entry name" value="1-(5-PHOSPHORIBOSYL)-5-[(5-PHOSPHORIBOSYLAMINO)METHYLIDENEAMINO] IMIDAZOLE-4-CARBOXAMIDE ISOMERASE"/>
    <property type="match status" value="1"/>
</dbReference>
<feature type="active site" description="Proton donor" evidence="9">
    <location>
        <position position="130"/>
    </location>
</feature>
<feature type="active site" description="Proton acceptor" evidence="9">
    <location>
        <position position="8"/>
    </location>
</feature>
<comment type="pathway">
    <text evidence="3 9">Amino-acid biosynthesis; L-histidine biosynthesis; L-histidine from 5-phospho-alpha-D-ribose 1-diphosphate: step 4/9.</text>
</comment>
<dbReference type="InterPro" id="IPR011060">
    <property type="entry name" value="RibuloseP-bd_barrel"/>
</dbReference>
<dbReference type="InterPro" id="IPR013785">
    <property type="entry name" value="Aldolase_TIM"/>
</dbReference>
<dbReference type="InterPro" id="IPR023016">
    <property type="entry name" value="HisA/PriA"/>
</dbReference>
<evidence type="ECO:0000256" key="7">
    <source>
        <dbReference type="ARBA" id="ARBA00023102"/>
    </source>
</evidence>
<keyword evidence="12" id="KW-1185">Reference proteome</keyword>
<evidence type="ECO:0000256" key="3">
    <source>
        <dbReference type="ARBA" id="ARBA00005133"/>
    </source>
</evidence>
<keyword evidence="6 9" id="KW-0028">Amino-acid biosynthesis</keyword>
<dbReference type="Gene3D" id="3.20.20.70">
    <property type="entry name" value="Aldolase class I"/>
    <property type="match status" value="1"/>
</dbReference>
<keyword evidence="7 9" id="KW-0368">Histidine biosynthesis</keyword>
<sequence length="269" mass="29646">MRIIPAIDIIEGKCVRLTKGDYDTKKIYNENPLEVAKEFEAAGIEYLHVVDLDGAKASEIINYKVLEQIALKTNLKIDFGGGLKSDKDVEIAFNSGANQITGGSIAVKNPTVFESWITKYGSKKIILGADFYPDNSGGKIATNGWQEESALELIPFIANYQQKGIEYVICTDISKDGMLQGPSFNVYKQILKETVISSKFEKSEVEKSKNLSTALKETNPLKLIASGGISTFDELPKLAENGCEGVIIGKAIYENKISLKQLEKFIINY</sequence>
<keyword evidence="8 9" id="KW-0413">Isomerase</keyword>
<dbReference type="Pfam" id="PF00977">
    <property type="entry name" value="His_biosynth"/>
    <property type="match status" value="2"/>
</dbReference>
<name>A0ABX7SYV1_9FLAO</name>
<organism evidence="11 12">
    <name type="scientific">Polaribacter batillariae</name>
    <dbReference type="NCBI Taxonomy" id="2808900"/>
    <lineage>
        <taxon>Bacteria</taxon>
        <taxon>Pseudomonadati</taxon>
        <taxon>Bacteroidota</taxon>
        <taxon>Flavobacteriia</taxon>
        <taxon>Flavobacteriales</taxon>
        <taxon>Flavobacteriaceae</taxon>
    </lineage>
</organism>
<evidence type="ECO:0000256" key="2">
    <source>
        <dbReference type="ARBA" id="ARBA00004496"/>
    </source>
</evidence>
<dbReference type="PANTHER" id="PTHR43090">
    <property type="entry name" value="1-(5-PHOSPHORIBOSYL)-5-[(5-PHOSPHORIBOSYLAMINO)METHYLIDENEAMINO] IMIDAZOLE-4-CARBOXAMIDE ISOMERASE"/>
    <property type="match status" value="1"/>
</dbReference>
<dbReference type="SUPFAM" id="SSF51366">
    <property type="entry name" value="Ribulose-phoshate binding barrel"/>
    <property type="match status" value="1"/>
</dbReference>